<dbReference type="PANTHER" id="PTHR31302:SF0">
    <property type="entry name" value="TRANSMEMBRANE PROTEIN WITH METALLOPHOSPHOESTERASE DOMAIN"/>
    <property type="match status" value="1"/>
</dbReference>
<evidence type="ECO:0000259" key="1">
    <source>
        <dbReference type="Pfam" id="PF00149"/>
    </source>
</evidence>
<evidence type="ECO:0000313" key="2">
    <source>
        <dbReference type="EMBL" id="EHP68208.1"/>
    </source>
</evidence>
<evidence type="ECO:0000313" key="3">
    <source>
        <dbReference type="Proteomes" id="UP000003980"/>
    </source>
</evidence>
<dbReference type="InterPro" id="IPR029052">
    <property type="entry name" value="Metallo-depent_PP-like"/>
</dbReference>
<dbReference type="STRING" id="671065.MetMK1DRAFT_00026310"/>
<dbReference type="EMBL" id="JH597770">
    <property type="protein sequence ID" value="EHP68208.1"/>
    <property type="molecule type" value="Genomic_DNA"/>
</dbReference>
<dbReference type="InterPro" id="IPR051158">
    <property type="entry name" value="Metallophosphoesterase_sf"/>
</dbReference>
<dbReference type="InterPro" id="IPR016538">
    <property type="entry name" value="UCP008292"/>
</dbReference>
<feature type="domain" description="Calcineurin-like phosphoesterase" evidence="1">
    <location>
        <begin position="3"/>
        <end position="189"/>
    </location>
</feature>
<proteinExistence type="predicted"/>
<dbReference type="Gene3D" id="3.60.21.10">
    <property type="match status" value="1"/>
</dbReference>
<dbReference type="Pfam" id="PF00149">
    <property type="entry name" value="Metallophos"/>
    <property type="match status" value="1"/>
</dbReference>
<dbReference type="Proteomes" id="UP000003980">
    <property type="component" value="Unassembled WGS sequence"/>
</dbReference>
<dbReference type="HOGENOM" id="CLU_083277_0_0_2"/>
<dbReference type="InterPro" id="IPR004843">
    <property type="entry name" value="Calcineurin-like_PHP"/>
</dbReference>
<keyword evidence="3" id="KW-1185">Reference proteome</keyword>
<dbReference type="OrthoDB" id="15074at2157"/>
<sequence>MIFWATSDIHSPRYLDVFFSSRRNLPPSNLILLAGDLVDKGRVIHFDPIYRALSSTSVIAVFGNEDFREVRDEFRRMYPKVIWLEDESHTVTLDHMTIEVVGSEGIISRPTKWQRELGISEEIYMKRFEKINKLLCDSKADYLILLTHYASSYVTVTGERRWAYPELGYPLVENVECKPDLAVHGHAHKATVLRAVVGNVKVYNVALPANKQIVSINVDLNEKKRK</sequence>
<dbReference type="AlphaFoldDB" id="H2C7T2"/>
<dbReference type="SUPFAM" id="SSF56300">
    <property type="entry name" value="Metallo-dependent phosphatases"/>
    <property type="match status" value="1"/>
</dbReference>
<accession>H2C7T2</accession>
<dbReference type="PIRSF" id="PIRSF008292">
    <property type="entry name" value="UCP008292"/>
    <property type="match status" value="1"/>
</dbReference>
<dbReference type="GO" id="GO:0016787">
    <property type="term" value="F:hydrolase activity"/>
    <property type="evidence" value="ECO:0007669"/>
    <property type="project" value="InterPro"/>
</dbReference>
<dbReference type="eggNOG" id="arCOG01147">
    <property type="taxonomic scope" value="Archaea"/>
</dbReference>
<dbReference type="RefSeq" id="WP_009074399.1">
    <property type="nucleotide sequence ID" value="NZ_JH597770.1"/>
</dbReference>
<protein>
    <submittedName>
        <fullName evidence="2">Putative phosphoesterase, ICC</fullName>
    </submittedName>
</protein>
<dbReference type="CDD" id="cd00838">
    <property type="entry name" value="MPP_superfamily"/>
    <property type="match status" value="1"/>
</dbReference>
<organism evidence="2 3">
    <name type="scientific">Metallosphaera yellowstonensis MK1</name>
    <dbReference type="NCBI Taxonomy" id="671065"/>
    <lineage>
        <taxon>Archaea</taxon>
        <taxon>Thermoproteota</taxon>
        <taxon>Thermoprotei</taxon>
        <taxon>Sulfolobales</taxon>
        <taxon>Sulfolobaceae</taxon>
        <taxon>Metallosphaera</taxon>
    </lineage>
</organism>
<reference evidence="2 3" key="1">
    <citation type="submission" date="2012-01" db="EMBL/GenBank/DDBJ databases">
        <title>Improved High-Quality Draft sequence of Metallosphaera yellowstonensis MK1.</title>
        <authorList>
            <consortium name="US DOE Joint Genome Institute"/>
            <person name="Lucas S."/>
            <person name="Han J."/>
            <person name="Cheng J.-F."/>
            <person name="Goodwin L."/>
            <person name="Pitluck S."/>
            <person name="Peters L."/>
            <person name="Teshima H."/>
            <person name="Detter J.C."/>
            <person name="Han C."/>
            <person name="Tapia R."/>
            <person name="Land M."/>
            <person name="Hauser L."/>
            <person name="Kyrpides N."/>
            <person name="Kozubal M."/>
            <person name="Macur R.E."/>
            <person name="Jay Z."/>
            <person name="Inskeep W."/>
            <person name="Woyke T."/>
        </authorList>
    </citation>
    <scope>NUCLEOTIDE SEQUENCE [LARGE SCALE GENOMIC DNA]</scope>
    <source>
        <strain evidence="2 3">MK1</strain>
    </source>
</reference>
<gene>
    <name evidence="2" type="ORF">MetMK1DRAFT_00026310</name>
</gene>
<dbReference type="PANTHER" id="PTHR31302">
    <property type="entry name" value="TRANSMEMBRANE PROTEIN WITH METALLOPHOSPHOESTERASE DOMAIN-RELATED"/>
    <property type="match status" value="1"/>
</dbReference>
<name>H2C7T2_9CREN</name>